<dbReference type="SUPFAM" id="SSF53474">
    <property type="entry name" value="alpha/beta-Hydrolases"/>
    <property type="match status" value="1"/>
</dbReference>
<evidence type="ECO:0000256" key="7">
    <source>
        <dbReference type="SAM" id="SignalP"/>
    </source>
</evidence>
<evidence type="ECO:0000259" key="8">
    <source>
        <dbReference type="Pfam" id="PF04083"/>
    </source>
</evidence>
<evidence type="ECO:0000256" key="1">
    <source>
        <dbReference type="ARBA" id="ARBA00010701"/>
    </source>
</evidence>
<feature type="domain" description="Partial AB-hydrolase lipase" evidence="8">
    <location>
        <begin position="45"/>
        <end position="104"/>
    </location>
</feature>
<feature type="signal peptide" evidence="7">
    <location>
        <begin position="1"/>
        <end position="20"/>
    </location>
</feature>
<dbReference type="KEGG" id="cmax:111470951"/>
<evidence type="ECO:0000256" key="3">
    <source>
        <dbReference type="ARBA" id="ARBA00022801"/>
    </source>
</evidence>
<dbReference type="AlphaFoldDB" id="A0A6J1I8F7"/>
<dbReference type="RefSeq" id="XP_022972380.1">
    <property type="nucleotide sequence ID" value="XM_023116612.1"/>
</dbReference>
<dbReference type="FunFam" id="3.40.50.1820:FF:000057">
    <property type="entry name" value="Lipase"/>
    <property type="match status" value="1"/>
</dbReference>
<keyword evidence="5" id="KW-0443">Lipid metabolism</keyword>
<evidence type="ECO:0000256" key="6">
    <source>
        <dbReference type="ARBA" id="ARBA00023180"/>
    </source>
</evidence>
<protein>
    <submittedName>
        <fullName evidence="10">Triacylglycerol lipase 1 isoform X1</fullName>
    </submittedName>
</protein>
<keyword evidence="6" id="KW-0325">Glycoprotein</keyword>
<reference evidence="10" key="1">
    <citation type="submission" date="2025-08" db="UniProtKB">
        <authorList>
            <consortium name="RefSeq"/>
        </authorList>
    </citation>
    <scope>IDENTIFICATION</scope>
    <source>
        <tissue evidence="10">Young leaves</tissue>
    </source>
</reference>
<dbReference type="Pfam" id="PF04083">
    <property type="entry name" value="Abhydro_lipase"/>
    <property type="match status" value="1"/>
</dbReference>
<dbReference type="GeneID" id="111470951"/>
<evidence type="ECO:0000313" key="10">
    <source>
        <dbReference type="RefSeq" id="XP_022972380.1"/>
    </source>
</evidence>
<dbReference type="Proteomes" id="UP000504608">
    <property type="component" value="Unplaced"/>
</dbReference>
<feature type="chain" id="PRO_5027015367" evidence="7">
    <location>
        <begin position="21"/>
        <end position="464"/>
    </location>
</feature>
<dbReference type="InterPro" id="IPR006693">
    <property type="entry name" value="AB_hydrolase_lipase"/>
</dbReference>
<dbReference type="Gene3D" id="3.40.50.1820">
    <property type="entry name" value="alpha/beta hydrolase"/>
    <property type="match status" value="1"/>
</dbReference>
<comment type="similarity">
    <text evidence="1">Belongs to the AB hydrolase superfamily. Lipase family.</text>
</comment>
<dbReference type="PANTHER" id="PTHR11005">
    <property type="entry name" value="LYSOSOMAL ACID LIPASE-RELATED"/>
    <property type="match status" value="1"/>
</dbReference>
<accession>A0A6J1I8F7</accession>
<dbReference type="InterPro" id="IPR029058">
    <property type="entry name" value="AB_hydrolase_fold"/>
</dbReference>
<proteinExistence type="inferred from homology"/>
<dbReference type="OrthoDB" id="9974421at2759"/>
<keyword evidence="3" id="KW-0378">Hydrolase</keyword>
<organism evidence="9 10">
    <name type="scientific">Cucurbita maxima</name>
    <name type="common">Pumpkin</name>
    <name type="synonym">Winter squash</name>
    <dbReference type="NCBI Taxonomy" id="3661"/>
    <lineage>
        <taxon>Eukaryota</taxon>
        <taxon>Viridiplantae</taxon>
        <taxon>Streptophyta</taxon>
        <taxon>Embryophyta</taxon>
        <taxon>Tracheophyta</taxon>
        <taxon>Spermatophyta</taxon>
        <taxon>Magnoliopsida</taxon>
        <taxon>eudicotyledons</taxon>
        <taxon>Gunneridae</taxon>
        <taxon>Pentapetalae</taxon>
        <taxon>rosids</taxon>
        <taxon>fabids</taxon>
        <taxon>Cucurbitales</taxon>
        <taxon>Cucurbitaceae</taxon>
        <taxon>Cucurbiteae</taxon>
        <taxon>Cucurbita</taxon>
    </lineage>
</organism>
<evidence type="ECO:0000256" key="5">
    <source>
        <dbReference type="ARBA" id="ARBA00023098"/>
    </source>
</evidence>
<dbReference type="GO" id="GO:0016042">
    <property type="term" value="P:lipid catabolic process"/>
    <property type="evidence" value="ECO:0007669"/>
    <property type="project" value="UniProtKB-KW"/>
</dbReference>
<evidence type="ECO:0000256" key="4">
    <source>
        <dbReference type="ARBA" id="ARBA00022963"/>
    </source>
</evidence>
<keyword evidence="2 7" id="KW-0732">Signal</keyword>
<dbReference type="GO" id="GO:0016787">
    <property type="term" value="F:hydrolase activity"/>
    <property type="evidence" value="ECO:0007669"/>
    <property type="project" value="UniProtKB-KW"/>
</dbReference>
<sequence>MAKPLMAMVFLLCFFALHSANDSSYRSLEYSILPRALSDQKSLCSQLVQPAGYPCAEHQIQTKDGFLLGLQRVSSCDGDLEKQKGPPILLLHGLFMGGDAWFLNSATESLGFILADNGFDVWIGNVRGTRWSHGHTSLSEDEKEFWDWSWEELALYDLAGMIDYINPLTKRKIYVVGHSQGTIMSFAALTQPDIAKKVEAAALLSPISYLEHITAPLVRLMVDTHLDTIILAAGFHELNFKSDWGTALLDDLCDRLVNCINVLSSITGENCCLNGSRFDLFFEYEPHPSSAKNLHHLFQMIRKGTFSRYDYGLFKNLRVYGQRKPPAFDLSHIPKSLPLWMAYGGSDELSDWTDLQHTIKELKSVPELVYLENYGHVDFILSMKAKEDVYDPMIKFLKSFGKSGIEYGDSGRNPSWGNVDTLLDKGIRGPMRDDHNKVYKSFSDVIEGKDGRFRKTLLGKWVDY</sequence>
<evidence type="ECO:0000256" key="2">
    <source>
        <dbReference type="ARBA" id="ARBA00022729"/>
    </source>
</evidence>
<evidence type="ECO:0000313" key="9">
    <source>
        <dbReference type="Proteomes" id="UP000504608"/>
    </source>
</evidence>
<keyword evidence="9" id="KW-1185">Reference proteome</keyword>
<dbReference type="SUPFAM" id="SSF64484">
    <property type="entry name" value="beta and beta-prime subunits of DNA dependent RNA-polymerase"/>
    <property type="match status" value="1"/>
</dbReference>
<name>A0A6J1I8F7_CUCMA</name>
<keyword evidence="4" id="KW-0442">Lipid degradation</keyword>
<gene>
    <name evidence="10" type="primary">LOC111470951</name>
</gene>